<comment type="caution">
    <text evidence="2">The sequence shown here is derived from an EMBL/GenBank/DDBJ whole genome shotgun (WGS) entry which is preliminary data.</text>
</comment>
<keyword evidence="3" id="KW-1185">Reference proteome</keyword>
<reference evidence="2" key="1">
    <citation type="journal article" date="2023" name="Science">
        <title>Genome structures resolve the early diversification of teleost fishes.</title>
        <authorList>
            <person name="Parey E."/>
            <person name="Louis A."/>
            <person name="Montfort J."/>
            <person name="Bouchez O."/>
            <person name="Roques C."/>
            <person name="Iampietro C."/>
            <person name="Lluch J."/>
            <person name="Castinel A."/>
            <person name="Donnadieu C."/>
            <person name="Desvignes T."/>
            <person name="Floi Bucao C."/>
            <person name="Jouanno E."/>
            <person name="Wen M."/>
            <person name="Mejri S."/>
            <person name="Dirks R."/>
            <person name="Jansen H."/>
            <person name="Henkel C."/>
            <person name="Chen W.J."/>
            <person name="Zahm M."/>
            <person name="Cabau C."/>
            <person name="Klopp C."/>
            <person name="Thompson A.W."/>
            <person name="Robinson-Rechavi M."/>
            <person name="Braasch I."/>
            <person name="Lecointre G."/>
            <person name="Bobe J."/>
            <person name="Postlethwait J.H."/>
            <person name="Berthelot C."/>
            <person name="Roest Crollius H."/>
            <person name="Guiguen Y."/>
        </authorList>
    </citation>
    <scope>NUCLEOTIDE SEQUENCE</scope>
    <source>
        <strain evidence="2">WJC10195</strain>
    </source>
</reference>
<evidence type="ECO:0000313" key="2">
    <source>
        <dbReference type="EMBL" id="KAJ8336971.1"/>
    </source>
</evidence>
<feature type="region of interest" description="Disordered" evidence="1">
    <location>
        <begin position="1"/>
        <end position="101"/>
    </location>
</feature>
<dbReference type="Proteomes" id="UP001152622">
    <property type="component" value="Chromosome 19"/>
</dbReference>
<dbReference type="AlphaFoldDB" id="A0A9Q1EDW9"/>
<organism evidence="2 3">
    <name type="scientific">Synaphobranchus kaupii</name>
    <name type="common">Kaup's arrowtooth eel</name>
    <dbReference type="NCBI Taxonomy" id="118154"/>
    <lineage>
        <taxon>Eukaryota</taxon>
        <taxon>Metazoa</taxon>
        <taxon>Chordata</taxon>
        <taxon>Craniata</taxon>
        <taxon>Vertebrata</taxon>
        <taxon>Euteleostomi</taxon>
        <taxon>Actinopterygii</taxon>
        <taxon>Neopterygii</taxon>
        <taxon>Teleostei</taxon>
        <taxon>Anguilliformes</taxon>
        <taxon>Synaphobranchidae</taxon>
        <taxon>Synaphobranchus</taxon>
    </lineage>
</organism>
<evidence type="ECO:0000256" key="1">
    <source>
        <dbReference type="SAM" id="MobiDB-lite"/>
    </source>
</evidence>
<gene>
    <name evidence="2" type="ORF">SKAU_G00381910</name>
</gene>
<accession>A0A9Q1EDW9</accession>
<sequence>MNDHRCGSQGSSLRGSRGNLSARGDPVLPTDMQSQPIRALGPPAGRRNILVMKHSYSQDDADRSDDDLEDVPTPSHRLTRHDRDVQRSNLGYRGAFGPTSI</sequence>
<proteinExistence type="predicted"/>
<dbReference type="EMBL" id="JAINUF010000019">
    <property type="protein sequence ID" value="KAJ8336971.1"/>
    <property type="molecule type" value="Genomic_DNA"/>
</dbReference>
<evidence type="ECO:0000313" key="3">
    <source>
        <dbReference type="Proteomes" id="UP001152622"/>
    </source>
</evidence>
<dbReference type="OrthoDB" id="9971251at2759"/>
<name>A0A9Q1EDW9_SYNKA</name>
<feature type="compositionally biased region" description="Low complexity" evidence="1">
    <location>
        <begin position="7"/>
        <end position="24"/>
    </location>
</feature>
<protein>
    <submittedName>
        <fullName evidence="2">Uncharacterized protein</fullName>
    </submittedName>
</protein>